<evidence type="ECO:0000313" key="3">
    <source>
        <dbReference type="Proteomes" id="UP000000262"/>
    </source>
</evidence>
<dbReference type="AlphaFoldDB" id="A8A8F4"/>
<dbReference type="PhylomeDB" id="A8A8F4"/>
<dbReference type="SUPFAM" id="SSF88697">
    <property type="entry name" value="PUA domain-like"/>
    <property type="match status" value="1"/>
</dbReference>
<name>A8A8F4_IGNH4</name>
<dbReference type="InterPro" id="IPR036974">
    <property type="entry name" value="PUA_sf"/>
</dbReference>
<dbReference type="PANTHER" id="PTHR22798:SF0">
    <property type="entry name" value="MALIGNANT T-CELL-AMPLIFIED SEQUENCE 1"/>
    <property type="match status" value="1"/>
</dbReference>
<sequence length="200" mass="22675">MLSRYRLGVGSRRRILLHQVVQSPNGSSSPEGLHPTVKGMRLLRRPLSKKEKKLLLKKVEGLPWARFTVDQKVEEVKVRTETEKEYVVYFVEGKPTFWVKDDKYLPVLCGNDVEGPSVVVDKGAVPYVTRGADVMRPGIISFEGDFKKGDVVLVRSENLKFPIAVGLALYDKEEAEKMERGKVIKNLHYLGDDLFKLCKS</sequence>
<dbReference type="Gene3D" id="2.30.130.10">
    <property type="entry name" value="PUA domain"/>
    <property type="match status" value="1"/>
</dbReference>
<accession>A8A8F4</accession>
<dbReference type="PROSITE" id="PS50890">
    <property type="entry name" value="PUA"/>
    <property type="match status" value="1"/>
</dbReference>
<dbReference type="STRING" id="453591.Igni_0022"/>
<dbReference type="Proteomes" id="UP000000262">
    <property type="component" value="Chromosome"/>
</dbReference>
<dbReference type="InterPro" id="IPR004521">
    <property type="entry name" value="Uncharacterised_CHP00451"/>
</dbReference>
<gene>
    <name evidence="2" type="ordered locus">Igni_0022</name>
</gene>
<dbReference type="GO" id="GO:0001731">
    <property type="term" value="P:formation of translation preinitiation complex"/>
    <property type="evidence" value="ECO:0007669"/>
    <property type="project" value="TreeGrafter"/>
</dbReference>
<dbReference type="GO" id="GO:0003723">
    <property type="term" value="F:RNA binding"/>
    <property type="evidence" value="ECO:0007669"/>
    <property type="project" value="InterPro"/>
</dbReference>
<dbReference type="SMART" id="SM00359">
    <property type="entry name" value="PUA"/>
    <property type="match status" value="1"/>
</dbReference>
<dbReference type="PANTHER" id="PTHR22798">
    <property type="entry name" value="MCT-1 PROTEIN"/>
    <property type="match status" value="1"/>
</dbReference>
<dbReference type="InterPro" id="IPR015947">
    <property type="entry name" value="PUA-like_sf"/>
</dbReference>
<evidence type="ECO:0000259" key="1">
    <source>
        <dbReference type="SMART" id="SM00359"/>
    </source>
</evidence>
<dbReference type="InterPro" id="IPR016437">
    <property type="entry name" value="MCT-1/Tma20"/>
</dbReference>
<dbReference type="SUPFAM" id="SSF88802">
    <property type="entry name" value="Pre-PUA domain"/>
    <property type="match status" value="1"/>
</dbReference>
<keyword evidence="3" id="KW-1185">Reference proteome</keyword>
<proteinExistence type="predicted"/>
<dbReference type="NCBIfam" id="TIGR03684">
    <property type="entry name" value="arCOG00985"/>
    <property type="match status" value="1"/>
</dbReference>
<dbReference type="EMBL" id="CP000816">
    <property type="protein sequence ID" value="ABU81206.1"/>
    <property type="molecule type" value="Genomic_DNA"/>
</dbReference>
<organism evidence="2 3">
    <name type="scientific">Ignicoccus hospitalis (strain KIN4/I / DSM 18386 / JCM 14125)</name>
    <dbReference type="NCBI Taxonomy" id="453591"/>
    <lineage>
        <taxon>Archaea</taxon>
        <taxon>Thermoproteota</taxon>
        <taxon>Thermoprotei</taxon>
        <taxon>Desulfurococcales</taxon>
        <taxon>Desulfurococcaceae</taxon>
        <taxon>Ignicoccus</taxon>
    </lineage>
</organism>
<dbReference type="CDD" id="cd21154">
    <property type="entry name" value="PUA_MJ1432-like"/>
    <property type="match status" value="1"/>
</dbReference>
<dbReference type="Gene3D" id="3.10.450.120">
    <property type="entry name" value="Pre-PUA domain, domain 1"/>
    <property type="match status" value="1"/>
</dbReference>
<reference evidence="2 3" key="1">
    <citation type="journal article" date="2008" name="Genome Biol.">
        <title>A genomic analysis of the archaeal system Ignicoccus hospitalis-Nanoarchaeum equitans.</title>
        <authorList>
            <person name="Podar M."/>
            <person name="Anderson I."/>
            <person name="Makarova K.S."/>
            <person name="Elkins J.G."/>
            <person name="Ivanova N."/>
            <person name="Wall M.A."/>
            <person name="Lykidis A."/>
            <person name="Mavromatis K."/>
            <person name="Sun H."/>
            <person name="Hudson M.E."/>
            <person name="Chen W."/>
            <person name="Deciu C."/>
            <person name="Hutchison D."/>
            <person name="Eads J.R."/>
            <person name="Anderson A."/>
            <person name="Fernandes F."/>
            <person name="Szeto E."/>
            <person name="Lapidus A."/>
            <person name="Kyrpides N.C."/>
            <person name="Saier M.H.Jr."/>
            <person name="Richardson P.M."/>
            <person name="Rachel R."/>
            <person name="Huber H."/>
            <person name="Eisen J.A."/>
            <person name="Koonin E.V."/>
            <person name="Keller M."/>
            <person name="Stetter K.O."/>
        </authorList>
    </citation>
    <scope>NUCLEOTIDE SEQUENCE [LARGE SCALE GENOMIC DNA]</scope>
    <source>
        <strain evidence="3">KIN4/I / DSM 18386 / JCM 14125</strain>
    </source>
</reference>
<feature type="domain" description="PUA" evidence="1">
    <location>
        <begin position="116"/>
        <end position="191"/>
    </location>
</feature>
<dbReference type="NCBIfam" id="TIGR00451">
    <property type="entry name" value="unchar_dom_2"/>
    <property type="match status" value="1"/>
</dbReference>
<dbReference type="InterPro" id="IPR002478">
    <property type="entry name" value="PUA"/>
</dbReference>
<evidence type="ECO:0000313" key="2">
    <source>
        <dbReference type="EMBL" id="ABU81206.1"/>
    </source>
</evidence>
<dbReference type="Pfam" id="PF01472">
    <property type="entry name" value="PUA"/>
    <property type="match status" value="1"/>
</dbReference>
<dbReference type="eggNOG" id="arCOG00985">
    <property type="taxonomic scope" value="Archaea"/>
</dbReference>
<dbReference type="InterPro" id="IPR022430">
    <property type="entry name" value="CHP03684"/>
</dbReference>
<dbReference type="KEGG" id="iho:Igni_0022"/>
<dbReference type="HOGENOM" id="CLU_090468_1_1_2"/>
<protein>
    <submittedName>
        <fullName evidence="2">RNA-binding protein, containing PUA domain</fullName>
    </submittedName>
</protein>